<dbReference type="Proteomes" id="UP001597314">
    <property type="component" value="Unassembled WGS sequence"/>
</dbReference>
<proteinExistence type="inferred from homology"/>
<reference evidence="7" key="1">
    <citation type="journal article" date="2019" name="Int. J. Syst. Evol. Microbiol.">
        <title>The Global Catalogue of Microorganisms (GCM) 10K type strain sequencing project: providing services to taxonomists for standard genome sequencing and annotation.</title>
        <authorList>
            <consortium name="The Broad Institute Genomics Platform"/>
            <consortium name="The Broad Institute Genome Sequencing Center for Infectious Disease"/>
            <person name="Wu L."/>
            <person name="Ma J."/>
        </authorList>
    </citation>
    <scope>NUCLEOTIDE SEQUENCE [LARGE SCALE GENOMIC DNA]</scope>
    <source>
        <strain evidence="7">CGMCC 1.6774</strain>
    </source>
</reference>
<dbReference type="RefSeq" id="WP_378479403.1">
    <property type="nucleotide sequence ID" value="NZ_JBHUIW010000025.1"/>
</dbReference>
<sequence>MSVSSVTSTASTTSTTGTSTSSSNDIDLSTADFLKLITTQLENQSPLDPTDTTEFMGQLMSYATFNQISEISTTLDTLVDTISTMNSTVTSLYEATGKASA</sequence>
<comment type="function">
    <text evidence="4">Required for flagellar hook formation. May act as a scaffolding protein.</text>
</comment>
<evidence type="ECO:0000256" key="2">
    <source>
        <dbReference type="ARBA" id="ARBA00016013"/>
    </source>
</evidence>
<evidence type="ECO:0000256" key="4">
    <source>
        <dbReference type="ARBA" id="ARBA00024746"/>
    </source>
</evidence>
<dbReference type="EMBL" id="JBHUIW010000025">
    <property type="protein sequence ID" value="MFD2184257.1"/>
    <property type="molecule type" value="Genomic_DNA"/>
</dbReference>
<feature type="compositionally biased region" description="Low complexity" evidence="5">
    <location>
        <begin position="1"/>
        <end position="23"/>
    </location>
</feature>
<accession>A0ABW5AP83</accession>
<evidence type="ECO:0000313" key="7">
    <source>
        <dbReference type="Proteomes" id="UP001597314"/>
    </source>
</evidence>
<evidence type="ECO:0000256" key="5">
    <source>
        <dbReference type="SAM" id="MobiDB-lite"/>
    </source>
</evidence>
<comment type="similarity">
    <text evidence="1">Belongs to the FlgD family.</text>
</comment>
<organism evidence="6 7">
    <name type="scientific">Rhodoplanes azumiensis</name>
    <dbReference type="NCBI Taxonomy" id="1897628"/>
    <lineage>
        <taxon>Bacteria</taxon>
        <taxon>Pseudomonadati</taxon>
        <taxon>Pseudomonadota</taxon>
        <taxon>Alphaproteobacteria</taxon>
        <taxon>Hyphomicrobiales</taxon>
        <taxon>Nitrobacteraceae</taxon>
        <taxon>Rhodoplanes</taxon>
    </lineage>
</organism>
<name>A0ABW5AP83_9BRAD</name>
<keyword evidence="3" id="KW-1005">Bacterial flagellum biogenesis</keyword>
<keyword evidence="6" id="KW-0282">Flagellum</keyword>
<gene>
    <name evidence="6" type="ORF">ACFSOX_19050</name>
</gene>
<protein>
    <recommendedName>
        <fullName evidence="2">Basal-body rod modification protein FlgD</fullName>
    </recommendedName>
</protein>
<keyword evidence="6" id="KW-0969">Cilium</keyword>
<evidence type="ECO:0000256" key="1">
    <source>
        <dbReference type="ARBA" id="ARBA00010577"/>
    </source>
</evidence>
<comment type="caution">
    <text evidence="6">The sequence shown here is derived from an EMBL/GenBank/DDBJ whole genome shotgun (WGS) entry which is preliminary data.</text>
</comment>
<evidence type="ECO:0000313" key="6">
    <source>
        <dbReference type="EMBL" id="MFD2184257.1"/>
    </source>
</evidence>
<keyword evidence="6" id="KW-0966">Cell projection</keyword>
<evidence type="ECO:0000256" key="3">
    <source>
        <dbReference type="ARBA" id="ARBA00022795"/>
    </source>
</evidence>
<feature type="region of interest" description="Disordered" evidence="5">
    <location>
        <begin position="1"/>
        <end position="26"/>
    </location>
</feature>
<keyword evidence="7" id="KW-1185">Reference proteome</keyword>
<dbReference type="InterPro" id="IPR005648">
    <property type="entry name" value="FlgD"/>
</dbReference>
<dbReference type="Pfam" id="PF03963">
    <property type="entry name" value="FlgD"/>
    <property type="match status" value="1"/>
</dbReference>